<evidence type="ECO:0000313" key="4">
    <source>
        <dbReference type="EMBL" id="KAK3394065.1"/>
    </source>
</evidence>
<dbReference type="Gene3D" id="3.60.10.10">
    <property type="entry name" value="Endonuclease/exonuclease/phosphatase"/>
    <property type="match status" value="1"/>
</dbReference>
<feature type="region of interest" description="Disordered" evidence="1">
    <location>
        <begin position="472"/>
        <end position="492"/>
    </location>
</feature>
<evidence type="ECO:0000256" key="1">
    <source>
        <dbReference type="SAM" id="MobiDB-lite"/>
    </source>
</evidence>
<dbReference type="AlphaFoldDB" id="A0AAE0P6U0"/>
<dbReference type="InterPro" id="IPR036691">
    <property type="entry name" value="Endo/exonu/phosph_ase_sf"/>
</dbReference>
<protein>
    <submittedName>
        <fullName evidence="4">DNase I-like protein</fullName>
    </submittedName>
</protein>
<sequence>MGRLTSSPLSPSTTITTAAAAMGPSTLDLFILTFNCAKNLINVAAFGAHLHAGFTQNAAAGLLPDLVVFSLQEVAPLSYSFIGSYFLNPYYARFGEALNLAATRVLDDASGPRQGGQGSTPYTLVRAKNVGMTAILLFARDPAAVERIEEAECGFGAADMGNKGAVGLRVTWSDRGPQQQQQQGENALELAKTAELTFVATHLAAMEWNLKKRNANWRTIVSGLTFANPKEILSDVAFPGNPSGPTPDMTGNGEANLRIMEDASVDSSEAEEEASQPLLHDDAHSNHYHVDLKPEHHTTLQDLSIYKQTSHLFVAGDLNYRISTTTPPPGSAFPSFDAASKNYFPAFLPRDQLTQERLAGRAFHGMSEAPITFGPTYKYDVLNDAEGATNEAAVRGGAKPNGVPEVPWRFASHRWPGWCDRVLFLDLPEWASGRSSDKKAITVRAYDSFPVLRSSDHRPVFLRVDVPIVGPETMRPPTPEEGDEGSTTASLKSADPRVTIPVPVDVHAWERRAAARNREILVGWSAFFFSTAEGALIMATILALTVGGWWWLRGW</sequence>
<feature type="transmembrane region" description="Helical" evidence="2">
    <location>
        <begin position="521"/>
        <end position="552"/>
    </location>
</feature>
<evidence type="ECO:0000259" key="3">
    <source>
        <dbReference type="SMART" id="SM00128"/>
    </source>
</evidence>
<dbReference type="Proteomes" id="UP001285441">
    <property type="component" value="Unassembled WGS sequence"/>
</dbReference>
<dbReference type="SUPFAM" id="SSF56219">
    <property type="entry name" value="DNase I-like"/>
    <property type="match status" value="1"/>
</dbReference>
<accession>A0AAE0P6U0</accession>
<keyword evidence="2" id="KW-0472">Membrane</keyword>
<keyword evidence="2" id="KW-0812">Transmembrane</keyword>
<dbReference type="PANTHER" id="PTHR11200:SF286">
    <property type="entry name" value="5-PHOSPHATASE, PUTATIVE (AFU_ORTHOLOGUE AFUA_5G07600)-RELATED"/>
    <property type="match status" value="1"/>
</dbReference>
<name>A0AAE0P6U0_9PEZI</name>
<comment type="caution">
    <text evidence="4">The sequence shown here is derived from an EMBL/GenBank/DDBJ whole genome shotgun (WGS) entry which is preliminary data.</text>
</comment>
<proteinExistence type="predicted"/>
<dbReference type="GO" id="GO:0004439">
    <property type="term" value="F:phosphatidylinositol-4,5-bisphosphate 5-phosphatase activity"/>
    <property type="evidence" value="ECO:0007669"/>
    <property type="project" value="TreeGrafter"/>
</dbReference>
<dbReference type="GO" id="GO:0046856">
    <property type="term" value="P:phosphatidylinositol dephosphorylation"/>
    <property type="evidence" value="ECO:0007669"/>
    <property type="project" value="InterPro"/>
</dbReference>
<organism evidence="4 5">
    <name type="scientific">Podospora didyma</name>
    <dbReference type="NCBI Taxonomy" id="330526"/>
    <lineage>
        <taxon>Eukaryota</taxon>
        <taxon>Fungi</taxon>
        <taxon>Dikarya</taxon>
        <taxon>Ascomycota</taxon>
        <taxon>Pezizomycotina</taxon>
        <taxon>Sordariomycetes</taxon>
        <taxon>Sordariomycetidae</taxon>
        <taxon>Sordariales</taxon>
        <taxon>Podosporaceae</taxon>
        <taxon>Podospora</taxon>
    </lineage>
</organism>
<keyword evidence="2" id="KW-1133">Transmembrane helix</keyword>
<dbReference type="InterPro" id="IPR046985">
    <property type="entry name" value="IP5"/>
</dbReference>
<dbReference type="Pfam" id="PF22669">
    <property type="entry name" value="Exo_endo_phos2"/>
    <property type="match status" value="1"/>
</dbReference>
<feature type="domain" description="Inositol polyphosphate-related phosphatase" evidence="3">
    <location>
        <begin position="25"/>
        <end position="472"/>
    </location>
</feature>
<dbReference type="InterPro" id="IPR000300">
    <property type="entry name" value="IPPc"/>
</dbReference>
<dbReference type="PANTHER" id="PTHR11200">
    <property type="entry name" value="INOSITOL 5-PHOSPHATASE"/>
    <property type="match status" value="1"/>
</dbReference>
<reference evidence="4" key="2">
    <citation type="submission" date="2023-06" db="EMBL/GenBank/DDBJ databases">
        <authorList>
            <consortium name="Lawrence Berkeley National Laboratory"/>
            <person name="Haridas S."/>
            <person name="Hensen N."/>
            <person name="Bonometti L."/>
            <person name="Westerberg I."/>
            <person name="Brannstrom I.O."/>
            <person name="Guillou S."/>
            <person name="Cros-Aarteil S."/>
            <person name="Calhoun S."/>
            <person name="Kuo A."/>
            <person name="Mondo S."/>
            <person name="Pangilinan J."/>
            <person name="Riley R."/>
            <person name="LaButti K."/>
            <person name="Andreopoulos B."/>
            <person name="Lipzen A."/>
            <person name="Chen C."/>
            <person name="Yanf M."/>
            <person name="Daum C."/>
            <person name="Ng V."/>
            <person name="Clum A."/>
            <person name="Steindorff A."/>
            <person name="Ohm R."/>
            <person name="Martin F."/>
            <person name="Silar P."/>
            <person name="Natvig D."/>
            <person name="Lalanne C."/>
            <person name="Gautier V."/>
            <person name="Ament-velasquez S.L."/>
            <person name="Kruys A."/>
            <person name="Hutchinson M.I."/>
            <person name="Powell A.J."/>
            <person name="Barry K."/>
            <person name="Miller A.N."/>
            <person name="Grigoriev I.V."/>
            <person name="Debuchy R."/>
            <person name="Gladieux P."/>
            <person name="Thoren M.H."/>
            <person name="Johannesson H."/>
        </authorList>
    </citation>
    <scope>NUCLEOTIDE SEQUENCE</scope>
    <source>
        <strain evidence="4">CBS 232.78</strain>
    </source>
</reference>
<reference evidence="4" key="1">
    <citation type="journal article" date="2023" name="Mol. Phylogenet. Evol.">
        <title>Genome-scale phylogeny and comparative genomics of the fungal order Sordariales.</title>
        <authorList>
            <person name="Hensen N."/>
            <person name="Bonometti L."/>
            <person name="Westerberg I."/>
            <person name="Brannstrom I.O."/>
            <person name="Guillou S."/>
            <person name="Cros-Aarteil S."/>
            <person name="Calhoun S."/>
            <person name="Haridas S."/>
            <person name="Kuo A."/>
            <person name="Mondo S."/>
            <person name="Pangilinan J."/>
            <person name="Riley R."/>
            <person name="LaButti K."/>
            <person name="Andreopoulos B."/>
            <person name="Lipzen A."/>
            <person name="Chen C."/>
            <person name="Yan M."/>
            <person name="Daum C."/>
            <person name="Ng V."/>
            <person name="Clum A."/>
            <person name="Steindorff A."/>
            <person name="Ohm R.A."/>
            <person name="Martin F."/>
            <person name="Silar P."/>
            <person name="Natvig D.O."/>
            <person name="Lalanne C."/>
            <person name="Gautier V."/>
            <person name="Ament-Velasquez S.L."/>
            <person name="Kruys A."/>
            <person name="Hutchinson M.I."/>
            <person name="Powell A.J."/>
            <person name="Barry K."/>
            <person name="Miller A.N."/>
            <person name="Grigoriev I.V."/>
            <person name="Debuchy R."/>
            <person name="Gladieux P."/>
            <person name="Hiltunen Thoren M."/>
            <person name="Johannesson H."/>
        </authorList>
    </citation>
    <scope>NUCLEOTIDE SEQUENCE</scope>
    <source>
        <strain evidence="4">CBS 232.78</strain>
    </source>
</reference>
<gene>
    <name evidence="4" type="ORF">B0H63DRAFT_459878</name>
</gene>
<evidence type="ECO:0000313" key="5">
    <source>
        <dbReference type="Proteomes" id="UP001285441"/>
    </source>
</evidence>
<keyword evidence="5" id="KW-1185">Reference proteome</keyword>
<evidence type="ECO:0000256" key="2">
    <source>
        <dbReference type="SAM" id="Phobius"/>
    </source>
</evidence>
<dbReference type="EMBL" id="JAULSW010000001">
    <property type="protein sequence ID" value="KAK3394065.1"/>
    <property type="molecule type" value="Genomic_DNA"/>
</dbReference>
<dbReference type="SMART" id="SM00128">
    <property type="entry name" value="IPPc"/>
    <property type="match status" value="1"/>
</dbReference>